<name>A0A0N0XCC5_PSESX</name>
<protein>
    <submittedName>
        <fullName evidence="1">Uncharacterized protein</fullName>
    </submittedName>
</protein>
<dbReference type="RefSeq" id="WP_054084345.1">
    <property type="nucleotide sequence ID" value="NZ_LGLN01000013.1"/>
</dbReference>
<dbReference type="PATRIC" id="fig|81035.3.peg.4094"/>
<organism evidence="1 2">
    <name type="scientific">Pseudomonas syringae pv. cilantro</name>
    <dbReference type="NCBI Taxonomy" id="81035"/>
    <lineage>
        <taxon>Bacteria</taxon>
        <taxon>Pseudomonadati</taxon>
        <taxon>Pseudomonadota</taxon>
        <taxon>Gammaproteobacteria</taxon>
        <taxon>Pseudomonadales</taxon>
        <taxon>Pseudomonadaceae</taxon>
        <taxon>Pseudomonas</taxon>
        <taxon>Pseudomonas syringae</taxon>
    </lineage>
</organism>
<dbReference type="Proteomes" id="UP000037891">
    <property type="component" value="Unassembled WGS sequence"/>
</dbReference>
<comment type="caution">
    <text evidence="1">The sequence shown here is derived from an EMBL/GenBank/DDBJ whole genome shotgun (WGS) entry which is preliminary data.</text>
</comment>
<reference evidence="1 2" key="2">
    <citation type="submission" date="2015-10" db="EMBL/GenBank/DDBJ databases">
        <title>Comparative genomics and high-throughput reverse genetic screens identify a new phytobacterial MAMP and an Arabidopsis receptor required for immune elicitation.</title>
        <authorList>
            <person name="Mott G.A."/>
            <person name="Thakur S."/>
            <person name="Wang P.W."/>
            <person name="Desveaux D."/>
            <person name="Guttman D.S."/>
        </authorList>
    </citation>
    <scope>NUCLEOTIDE SEQUENCE [LARGE SCALE GENOMIC DNA]</scope>
    <source>
        <strain evidence="1 2">0788_9</strain>
    </source>
</reference>
<sequence>MKIFVVSHLSPGPSGKALAGQLSRIRHEQGKTVPVLVIDERHNLREPSTDDRTVGSTEFSLDDFLHENGISGIVANRIALLMDKVDSDWVMIDFGQHDLPTCMDFIQKIARYNYLAPALRNRNLVILVPSMYLGVCSRAFNASFNNLPSSASASIRSARVGRLFTITRIEKVLISLPLLYGLSRRVRHRLRRLLRRASITA</sequence>
<reference evidence="1 2" key="1">
    <citation type="submission" date="2015-07" db="EMBL/GenBank/DDBJ databases">
        <authorList>
            <person name="Noorani M."/>
        </authorList>
    </citation>
    <scope>NUCLEOTIDE SEQUENCE [LARGE SCALE GENOMIC DNA]</scope>
    <source>
        <strain evidence="1 2">0788_9</strain>
    </source>
</reference>
<evidence type="ECO:0000313" key="2">
    <source>
        <dbReference type="Proteomes" id="UP000037891"/>
    </source>
</evidence>
<proteinExistence type="predicted"/>
<gene>
    <name evidence="1" type="ORF">ABJ99_3837</name>
</gene>
<dbReference type="EMBL" id="LGLN01000013">
    <property type="protein sequence ID" value="KPC35428.1"/>
    <property type="molecule type" value="Genomic_DNA"/>
</dbReference>
<accession>A0A0N0XCC5</accession>
<evidence type="ECO:0000313" key="1">
    <source>
        <dbReference type="EMBL" id="KPC35428.1"/>
    </source>
</evidence>
<dbReference type="AlphaFoldDB" id="A0A0N0XCC5"/>